<feature type="non-terminal residue" evidence="2">
    <location>
        <position position="465"/>
    </location>
</feature>
<dbReference type="Proteomes" id="UP000750711">
    <property type="component" value="Unassembled WGS sequence"/>
</dbReference>
<keyword evidence="3" id="KW-1185">Reference proteome</keyword>
<accession>A0A9P8IA21</accession>
<protein>
    <submittedName>
        <fullName evidence="2">Uncharacterized protein</fullName>
    </submittedName>
</protein>
<feature type="compositionally biased region" description="Polar residues" evidence="1">
    <location>
        <begin position="157"/>
        <end position="181"/>
    </location>
</feature>
<evidence type="ECO:0000256" key="1">
    <source>
        <dbReference type="SAM" id="MobiDB-lite"/>
    </source>
</evidence>
<evidence type="ECO:0000313" key="2">
    <source>
        <dbReference type="EMBL" id="KAH0547898.1"/>
    </source>
</evidence>
<feature type="region of interest" description="Disordered" evidence="1">
    <location>
        <begin position="398"/>
        <end position="438"/>
    </location>
</feature>
<proteinExistence type="predicted"/>
<feature type="compositionally biased region" description="Polar residues" evidence="1">
    <location>
        <begin position="1"/>
        <end position="25"/>
    </location>
</feature>
<feature type="compositionally biased region" description="Pro residues" evidence="1">
    <location>
        <begin position="43"/>
        <end position="53"/>
    </location>
</feature>
<feature type="region of interest" description="Disordered" evidence="1">
    <location>
        <begin position="1"/>
        <end position="216"/>
    </location>
</feature>
<feature type="compositionally biased region" description="Polar residues" evidence="1">
    <location>
        <begin position="121"/>
        <end position="137"/>
    </location>
</feature>
<organism evidence="2 3">
    <name type="scientific">Trichoglossum hirsutum</name>
    <dbReference type="NCBI Taxonomy" id="265104"/>
    <lineage>
        <taxon>Eukaryota</taxon>
        <taxon>Fungi</taxon>
        <taxon>Dikarya</taxon>
        <taxon>Ascomycota</taxon>
        <taxon>Pezizomycotina</taxon>
        <taxon>Geoglossomycetes</taxon>
        <taxon>Geoglossales</taxon>
        <taxon>Geoglossaceae</taxon>
        <taxon>Trichoglossum</taxon>
    </lineage>
</organism>
<dbReference type="PANTHER" id="PTHR37327:SF1">
    <property type="entry name" value="MICROTUBULE INTERACTING AND TRANSPORT DOMAIN-CONTAINING PROTEIN"/>
    <property type="match status" value="1"/>
</dbReference>
<gene>
    <name evidence="2" type="ORF">GP486_008361</name>
</gene>
<name>A0A9P8IA21_9PEZI</name>
<reference evidence="2" key="1">
    <citation type="submission" date="2021-03" db="EMBL/GenBank/DDBJ databases">
        <title>Comparative genomics and phylogenomic investigation of the class Geoglossomycetes provide insights into ecological specialization and systematics.</title>
        <authorList>
            <person name="Melie T."/>
            <person name="Pirro S."/>
            <person name="Miller A.N."/>
            <person name="Quandt A."/>
        </authorList>
    </citation>
    <scope>NUCLEOTIDE SEQUENCE</scope>
    <source>
        <strain evidence="2">CAQ_001_2017</strain>
    </source>
</reference>
<feature type="compositionally biased region" description="Polar residues" evidence="1">
    <location>
        <begin position="207"/>
        <end position="216"/>
    </location>
</feature>
<comment type="caution">
    <text evidence="2">The sequence shown here is derived from an EMBL/GenBank/DDBJ whole genome shotgun (WGS) entry which is preliminary data.</text>
</comment>
<sequence length="465" mass="48840">PPSAAGTQNQAQGIRSRRLSGQNPKQLKVETTKTASPAAGPLGEPPLLAPPKVPGDDAATAPKSASSAIPPMRQLTPGPIIRPPASATPQGMNRRESPQFADTSFVDPIPPPALSPGVSPLTRTAPQESDIVQSRTGSPGRLNSKPSAGSGNLRLALSSSSLKNRNFSVSSPDGSEGSPGTPNHPFNPPGPNVRRGFGQGVPPLPTPTSANMMSSSLTAGGGGGITYFDTDIHSPYSPGSPNPMALNAPIPLEPCPSEFLLRPYWLMRCFYQTIVHNRGGYLSTKLFVPRDVWRVRGVKIKGVDEKISACDLLTAALLKLAKVNTDDADAVLEEMQALENILDQVQASLSKKLGSEVGVQGSQSMFKDAIDNTDSAGPKSLTSSSKSYLSWKRLRPKNSSAGLTSSFSTRDSSKEGFSMSTLPMASAPVGRSPKRSVENVQFGGPNAHYLGSLARLFDAAQVLGE</sequence>
<dbReference type="EMBL" id="JAGHQM010003124">
    <property type="protein sequence ID" value="KAH0547898.1"/>
    <property type="molecule type" value="Genomic_DNA"/>
</dbReference>
<dbReference type="PANTHER" id="PTHR37327">
    <property type="entry name" value="CHROMOSOME 1, WHOLE GENOME SHOTGUN SEQUENCE"/>
    <property type="match status" value="1"/>
</dbReference>
<feature type="compositionally biased region" description="Polar residues" evidence="1">
    <location>
        <begin position="398"/>
        <end position="410"/>
    </location>
</feature>
<dbReference type="AlphaFoldDB" id="A0A9P8IA21"/>
<evidence type="ECO:0000313" key="3">
    <source>
        <dbReference type="Proteomes" id="UP000750711"/>
    </source>
</evidence>